<proteinExistence type="predicted"/>
<dbReference type="Pfam" id="PF13843">
    <property type="entry name" value="DDE_Tnp_1_7"/>
    <property type="match status" value="1"/>
</dbReference>
<gene>
    <name evidence="4 5 6" type="primary">LOC106747254</name>
</gene>
<sequence length="673" mass="77885">MNPQYAWKYMTDDEIVTEYNAVISDEEFSDESEDDEEEDNIEFPEDAASEDSTDDSDVDLDFEPSVSDIEENIISTIREILEGPGTSVQPKLGQKRKTGKTRKQTEYIKTTDGISLKKSKSLEDKEVPQQIGETENGKETYKVTIDGEEILGRDMETKWVNKIGKHNKTSQKNIVHKRINTLHSAADAYEPLDCFMAFFTPEIIGTVLEHSNKEMNKKKSTFSQKRKNSSTFKDLVKEELEAFLGLLILSGALKNNHIPVTKLYNPRLCGERYQATLSINRFRFISTSLRFDDRETRKERKKTNKFALVSQIWNMLIDQCKKNYKPSSYLTIGEQLVGFRDRCPFRTYMPNKRNKYGIKILMMCDQATQYMINAIPYLGKSSTSGKISASSHFIKTLVEPMSGSNRNITANSWFTSVPLVEELLDKFQLTYIGTIKKNKLQLPYQFINIKYKNRNVGSSLFIFRKNMTAVSYKAKKNKLVTLISTFHNDDAVNTLGKAEIVLNYSNTKNAVDAFDQMCQHRNCGRKTKRWPACIFYNMINIACINAYVVYVHNFYKKKSHDPSSPSEKQEKPLSRFDFMLKLEEQLSQPWLRERLKMPITKSLRQSIKRCLLNGVQEPTNVEQTNDEPAIKKRRYCTFCDYKKQRKSKMECDLCRTPVCGEHYKKICANCDRM</sequence>
<dbReference type="GeneID" id="106747254"/>
<evidence type="ECO:0000259" key="2">
    <source>
        <dbReference type="Pfam" id="PF13843"/>
    </source>
</evidence>
<evidence type="ECO:0000313" key="4">
    <source>
        <dbReference type="RefSeq" id="XP_014480095.1"/>
    </source>
</evidence>
<dbReference type="PANTHER" id="PTHR46599">
    <property type="entry name" value="PIGGYBAC TRANSPOSABLE ELEMENT-DERIVED PROTEIN 4"/>
    <property type="match status" value="1"/>
</dbReference>
<dbReference type="RefSeq" id="XP_014480096.1">
    <property type="nucleotide sequence ID" value="XM_014624610.1"/>
</dbReference>
<evidence type="ECO:0000313" key="3">
    <source>
        <dbReference type="Proteomes" id="UP000515204"/>
    </source>
</evidence>
<reference evidence="4 5" key="1">
    <citation type="submission" date="2025-04" db="UniProtKB">
        <authorList>
            <consortium name="RefSeq"/>
        </authorList>
    </citation>
    <scope>IDENTIFICATION</scope>
</reference>
<evidence type="ECO:0000313" key="5">
    <source>
        <dbReference type="RefSeq" id="XP_014480096.1"/>
    </source>
</evidence>
<dbReference type="Proteomes" id="UP000515204">
    <property type="component" value="Unplaced"/>
</dbReference>
<organism evidence="3 5">
    <name type="scientific">Dinoponera quadriceps</name>
    <name type="common">South American ant</name>
    <dbReference type="NCBI Taxonomy" id="609295"/>
    <lineage>
        <taxon>Eukaryota</taxon>
        <taxon>Metazoa</taxon>
        <taxon>Ecdysozoa</taxon>
        <taxon>Arthropoda</taxon>
        <taxon>Hexapoda</taxon>
        <taxon>Insecta</taxon>
        <taxon>Pterygota</taxon>
        <taxon>Neoptera</taxon>
        <taxon>Endopterygota</taxon>
        <taxon>Hymenoptera</taxon>
        <taxon>Apocrita</taxon>
        <taxon>Aculeata</taxon>
        <taxon>Formicoidea</taxon>
        <taxon>Formicidae</taxon>
        <taxon>Ponerinae</taxon>
        <taxon>Ponerini</taxon>
        <taxon>Dinoponera</taxon>
    </lineage>
</organism>
<feature type="domain" description="PiggyBac transposable element-derived protein" evidence="2">
    <location>
        <begin position="191"/>
        <end position="547"/>
    </location>
</feature>
<dbReference type="PANTHER" id="PTHR46599:SF6">
    <property type="entry name" value="DUAL SPECIFICITY PHOSPHATASE 26"/>
    <property type="match status" value="1"/>
</dbReference>
<feature type="compositionally biased region" description="Acidic residues" evidence="1">
    <location>
        <begin position="24"/>
        <end position="62"/>
    </location>
</feature>
<evidence type="ECO:0000256" key="1">
    <source>
        <dbReference type="SAM" id="MobiDB-lite"/>
    </source>
</evidence>
<dbReference type="KEGG" id="dqu:106747254"/>
<accession>A0A6P3XNQ3</accession>
<dbReference type="RefSeq" id="XP_014480097.1">
    <property type="nucleotide sequence ID" value="XM_014624611.1"/>
</dbReference>
<dbReference type="InterPro" id="IPR029526">
    <property type="entry name" value="PGBD"/>
</dbReference>
<dbReference type="OrthoDB" id="8123139at2759"/>
<feature type="region of interest" description="Disordered" evidence="1">
    <location>
        <begin position="24"/>
        <end position="65"/>
    </location>
</feature>
<evidence type="ECO:0000313" key="6">
    <source>
        <dbReference type="RefSeq" id="XP_014480097.1"/>
    </source>
</evidence>
<name>A0A6P3XNQ3_DINQU</name>
<dbReference type="AlphaFoldDB" id="A0A6P3XNQ3"/>
<keyword evidence="3" id="KW-1185">Reference proteome</keyword>
<dbReference type="RefSeq" id="XP_014480095.1">
    <property type="nucleotide sequence ID" value="XM_014624609.1"/>
</dbReference>
<protein>
    <submittedName>
        <fullName evidence="4 5">PiggyBac transposable element-derived protein 4-like</fullName>
    </submittedName>
</protein>